<dbReference type="AlphaFoldDB" id="A0A5C1HY61"/>
<proteinExistence type="predicted"/>
<sequence length="164" mass="19267">MFNYLHFTDQFGSYLYNDDFQAFLAKTFTDLSRYNILESDYIRSETLHIDLGFTNDDAVIDEDELIVLEPGQPIFSHLNIYPKQDIQYFLPFEISFTDTRNDVFQKAGNPTQTNHEVSPLLDKHFLIDHYKIGDLVLSIDYDPHDENINFIQIRDNNIVAHLKL</sequence>
<reference evidence="1" key="1">
    <citation type="submission" date="2019-08" db="EMBL/GenBank/DDBJ databases">
        <title>Comparative genome analysis confer to the adaptation heavy metal polluted environment.</title>
        <authorList>
            <person name="Li Y."/>
        </authorList>
    </citation>
    <scope>NUCLEOTIDE SEQUENCE [LARGE SCALE GENOMIC DNA]</scope>
    <source>
        <strain evidence="1">P1</strain>
    </source>
</reference>
<organism evidence="1 2">
    <name type="scientific">Mucilaginibacter rubeus</name>
    <dbReference type="NCBI Taxonomy" id="2027860"/>
    <lineage>
        <taxon>Bacteria</taxon>
        <taxon>Pseudomonadati</taxon>
        <taxon>Bacteroidota</taxon>
        <taxon>Sphingobacteriia</taxon>
        <taxon>Sphingobacteriales</taxon>
        <taxon>Sphingobacteriaceae</taxon>
        <taxon>Mucilaginibacter</taxon>
    </lineage>
</organism>
<evidence type="ECO:0000313" key="2">
    <source>
        <dbReference type="Proteomes" id="UP000251402"/>
    </source>
</evidence>
<keyword evidence="2" id="KW-1185">Reference proteome</keyword>
<evidence type="ECO:0000313" key="1">
    <source>
        <dbReference type="EMBL" id="QEM10070.1"/>
    </source>
</evidence>
<dbReference type="Proteomes" id="UP000251402">
    <property type="component" value="Chromosome"/>
</dbReference>
<protein>
    <submittedName>
        <fullName evidence="1">Uncharacterized protein</fullName>
    </submittedName>
</protein>
<dbReference type="OrthoDB" id="793109at2"/>
<dbReference type="RefSeq" id="WP_112570491.1">
    <property type="nucleotide sequence ID" value="NZ_CP043450.1"/>
</dbReference>
<dbReference type="KEGG" id="mrub:DEO27_008545"/>
<gene>
    <name evidence="1" type="ORF">DEO27_008545</name>
</gene>
<dbReference type="EMBL" id="CP043450">
    <property type="protein sequence ID" value="QEM10070.1"/>
    <property type="molecule type" value="Genomic_DNA"/>
</dbReference>
<accession>A0A5C1HY61</accession>
<name>A0A5C1HY61_9SPHI</name>